<evidence type="ECO:0000313" key="3">
    <source>
        <dbReference type="Proteomes" id="UP000298009"/>
    </source>
</evidence>
<dbReference type="RefSeq" id="WP_135600906.1">
    <property type="nucleotide sequence ID" value="NZ_RQFK01000015.1"/>
</dbReference>
<evidence type="ECO:0000256" key="1">
    <source>
        <dbReference type="SAM" id="Phobius"/>
    </source>
</evidence>
<dbReference type="EMBL" id="RQFK01000015">
    <property type="protein sequence ID" value="TGK83287.1"/>
    <property type="molecule type" value="Genomic_DNA"/>
</dbReference>
<name>A0A4R9IA93_9LEPT</name>
<proteinExistence type="predicted"/>
<keyword evidence="3" id="KW-1185">Reference proteome</keyword>
<sequence>MIKKITIIIVGLLTQFCLNQKSSLLNQNFKPPNSNQKELNIYIRNVELINEIGDYKNIQEETLKTNMKILLENTGIFKSVNYYSEYPISKNSILLDFKFIKYENTLKLDPLYIPLSIATFTLYIWLGGSIVNFESKIQLEVKSFDQNKQIIKSQLFEEENYIRDYIYEPWRSRRVIPEKKSKFILNSVIQATEQ</sequence>
<evidence type="ECO:0000313" key="2">
    <source>
        <dbReference type="EMBL" id="TGK83287.1"/>
    </source>
</evidence>
<gene>
    <name evidence="2" type="ORF">EHQ24_06700</name>
</gene>
<reference evidence="2" key="1">
    <citation type="journal article" date="2019" name="PLoS Negl. Trop. Dis.">
        <title>Revisiting the worldwide diversity of Leptospira species in the environment.</title>
        <authorList>
            <person name="Vincent A.T."/>
            <person name="Schiettekatte O."/>
            <person name="Bourhy P."/>
            <person name="Veyrier F.J."/>
            <person name="Picardeau M."/>
        </authorList>
    </citation>
    <scope>NUCLEOTIDE SEQUENCE [LARGE SCALE GENOMIC DNA]</scope>
    <source>
        <strain evidence="2">201800287</strain>
    </source>
</reference>
<feature type="transmembrane region" description="Helical" evidence="1">
    <location>
        <begin position="111"/>
        <end position="133"/>
    </location>
</feature>
<evidence type="ECO:0008006" key="4">
    <source>
        <dbReference type="Google" id="ProtNLM"/>
    </source>
</evidence>
<dbReference type="Proteomes" id="UP000298009">
    <property type="component" value="Unassembled WGS sequence"/>
</dbReference>
<dbReference type="AlphaFoldDB" id="A0A4R9IA93"/>
<organism evidence="2 3">
    <name type="scientific">Leptospira noumeaensis</name>
    <dbReference type="NCBI Taxonomy" id="2484964"/>
    <lineage>
        <taxon>Bacteria</taxon>
        <taxon>Pseudomonadati</taxon>
        <taxon>Spirochaetota</taxon>
        <taxon>Spirochaetia</taxon>
        <taxon>Leptospirales</taxon>
        <taxon>Leptospiraceae</taxon>
        <taxon>Leptospira</taxon>
    </lineage>
</organism>
<keyword evidence="1" id="KW-1133">Transmembrane helix</keyword>
<dbReference type="OrthoDB" id="6977035at2"/>
<comment type="caution">
    <text evidence="2">The sequence shown here is derived from an EMBL/GenBank/DDBJ whole genome shotgun (WGS) entry which is preliminary data.</text>
</comment>
<keyword evidence="1" id="KW-0472">Membrane</keyword>
<keyword evidence="1" id="KW-0812">Transmembrane</keyword>
<protein>
    <recommendedName>
        <fullName evidence="4">Lipoprotein</fullName>
    </recommendedName>
</protein>
<accession>A0A4R9IA93</accession>